<protein>
    <submittedName>
        <fullName evidence="7">Response regulator</fullName>
    </submittedName>
</protein>
<dbReference type="PANTHER" id="PTHR44591">
    <property type="entry name" value="STRESS RESPONSE REGULATOR PROTEIN 1"/>
    <property type="match status" value="1"/>
</dbReference>
<dbReference type="EMBL" id="JBFOHL010000002">
    <property type="protein sequence ID" value="MEW9623233.1"/>
    <property type="molecule type" value="Genomic_DNA"/>
</dbReference>
<proteinExistence type="predicted"/>
<gene>
    <name evidence="7" type="ORF">ABQJ56_03220</name>
</gene>
<sequence length="236" mass="24949">MPASPAAFPPPRVLVADDDPASRHFLCDGLRALGAHVQDCADGMQALQLARGEAFDLLLLDCRMPGAGAREVLAALRTDPAARSARSLAIASSAELDGARERELLGCGFSDVLRKPCGVAELQRLLALLPGGMPVLDDAAALRASGDAATMQALRQLLRGELALLYQELGMPDRDQAALDDRLHRLRSSCGFCGTAALAAEVARLQQRLREAPHEALPAIAQFRGAVQATLQALDT</sequence>
<name>A0ABV3QLY7_9GAMM</name>
<evidence type="ECO:0000256" key="1">
    <source>
        <dbReference type="ARBA" id="ARBA00022553"/>
    </source>
</evidence>
<feature type="modified residue" description="Phosphohistidine" evidence="3">
    <location>
        <position position="184"/>
    </location>
</feature>
<reference evidence="7 8" key="1">
    <citation type="submission" date="2024-06" db="EMBL/GenBank/DDBJ databases">
        <authorList>
            <person name="Woo H."/>
        </authorList>
    </citation>
    <scope>NUCLEOTIDE SEQUENCE [LARGE SCALE GENOMIC DNA]</scope>
    <source>
        <strain evidence="7 8">S2-g</strain>
    </source>
</reference>
<keyword evidence="1 4" id="KW-0597">Phosphoprotein</keyword>
<dbReference type="PANTHER" id="PTHR44591:SF23">
    <property type="entry name" value="CHEY SUBFAMILY"/>
    <property type="match status" value="1"/>
</dbReference>
<evidence type="ECO:0000256" key="4">
    <source>
        <dbReference type="PROSITE-ProRule" id="PRU00169"/>
    </source>
</evidence>
<dbReference type="Proteomes" id="UP001556170">
    <property type="component" value="Unassembled WGS sequence"/>
</dbReference>
<evidence type="ECO:0000313" key="8">
    <source>
        <dbReference type="Proteomes" id="UP001556170"/>
    </source>
</evidence>
<accession>A0ABV3QLY7</accession>
<dbReference type="Gene3D" id="1.20.120.160">
    <property type="entry name" value="HPT domain"/>
    <property type="match status" value="1"/>
</dbReference>
<evidence type="ECO:0000259" key="6">
    <source>
        <dbReference type="PROSITE" id="PS50894"/>
    </source>
</evidence>
<keyword evidence="2" id="KW-0902">Two-component regulatory system</keyword>
<dbReference type="InterPro" id="IPR011006">
    <property type="entry name" value="CheY-like_superfamily"/>
</dbReference>
<dbReference type="SMART" id="SM00448">
    <property type="entry name" value="REC"/>
    <property type="match status" value="1"/>
</dbReference>
<evidence type="ECO:0000259" key="5">
    <source>
        <dbReference type="PROSITE" id="PS50110"/>
    </source>
</evidence>
<dbReference type="Pfam" id="PF00072">
    <property type="entry name" value="Response_reg"/>
    <property type="match status" value="1"/>
</dbReference>
<dbReference type="PROSITE" id="PS50110">
    <property type="entry name" value="RESPONSE_REGULATORY"/>
    <property type="match status" value="1"/>
</dbReference>
<comment type="caution">
    <text evidence="7">The sequence shown here is derived from an EMBL/GenBank/DDBJ whole genome shotgun (WGS) entry which is preliminary data.</text>
</comment>
<dbReference type="SUPFAM" id="SSF47226">
    <property type="entry name" value="Histidine-containing phosphotransfer domain, HPT domain"/>
    <property type="match status" value="1"/>
</dbReference>
<dbReference type="InterPro" id="IPR001789">
    <property type="entry name" value="Sig_transdc_resp-reg_receiver"/>
</dbReference>
<dbReference type="InterPro" id="IPR036641">
    <property type="entry name" value="HPT_dom_sf"/>
</dbReference>
<dbReference type="SUPFAM" id="SSF52172">
    <property type="entry name" value="CheY-like"/>
    <property type="match status" value="1"/>
</dbReference>
<dbReference type="InterPro" id="IPR008207">
    <property type="entry name" value="Sig_transdc_His_kin_Hpt_dom"/>
</dbReference>
<feature type="domain" description="Response regulatory" evidence="5">
    <location>
        <begin position="12"/>
        <end position="130"/>
    </location>
</feature>
<dbReference type="Pfam" id="PF01627">
    <property type="entry name" value="Hpt"/>
    <property type="match status" value="1"/>
</dbReference>
<evidence type="ECO:0000256" key="3">
    <source>
        <dbReference type="PROSITE-ProRule" id="PRU00110"/>
    </source>
</evidence>
<dbReference type="InterPro" id="IPR050595">
    <property type="entry name" value="Bact_response_regulator"/>
</dbReference>
<organism evidence="7 8">
    <name type="scientific">Rhodanobacter geophilus</name>
    <dbReference type="NCBI Taxonomy" id="3162488"/>
    <lineage>
        <taxon>Bacteria</taxon>
        <taxon>Pseudomonadati</taxon>
        <taxon>Pseudomonadota</taxon>
        <taxon>Gammaproteobacteria</taxon>
        <taxon>Lysobacterales</taxon>
        <taxon>Rhodanobacteraceae</taxon>
        <taxon>Rhodanobacter</taxon>
    </lineage>
</organism>
<feature type="modified residue" description="4-aspartylphosphate" evidence="4">
    <location>
        <position position="61"/>
    </location>
</feature>
<evidence type="ECO:0000313" key="7">
    <source>
        <dbReference type="EMBL" id="MEW9623233.1"/>
    </source>
</evidence>
<dbReference type="PROSITE" id="PS50894">
    <property type="entry name" value="HPT"/>
    <property type="match status" value="1"/>
</dbReference>
<keyword evidence="8" id="KW-1185">Reference proteome</keyword>
<feature type="domain" description="HPt" evidence="6">
    <location>
        <begin position="143"/>
        <end position="236"/>
    </location>
</feature>
<evidence type="ECO:0000256" key="2">
    <source>
        <dbReference type="ARBA" id="ARBA00023012"/>
    </source>
</evidence>
<dbReference type="RefSeq" id="WP_367843543.1">
    <property type="nucleotide sequence ID" value="NZ_JBFOHL010000002.1"/>
</dbReference>
<dbReference type="Gene3D" id="3.40.50.2300">
    <property type="match status" value="1"/>
</dbReference>
<dbReference type="CDD" id="cd00156">
    <property type="entry name" value="REC"/>
    <property type="match status" value="1"/>
</dbReference>